<sequence>MWTNNTLQDLPRNFGYVILTAVASAFMVGYLAERVAFARKALKVKYPTFYSPDNQLFNCSQLAHGNTLETYPQFLMFLFIAGIGFPEASSVLGAICIVSHMSYAHGYYTEAKQSHTQLPY</sequence>
<dbReference type="Proteomes" id="UP000007110">
    <property type="component" value="Unassembled WGS sequence"/>
</dbReference>
<dbReference type="GO" id="GO:0006691">
    <property type="term" value="P:leukotriene metabolic process"/>
    <property type="evidence" value="ECO:0007669"/>
    <property type="project" value="UniProtKB-ARBA"/>
</dbReference>
<evidence type="ECO:0000313" key="6">
    <source>
        <dbReference type="EnsemblMetazoa" id="XP_030850178"/>
    </source>
</evidence>
<proteinExistence type="predicted"/>
<reference evidence="7" key="1">
    <citation type="submission" date="2015-02" db="EMBL/GenBank/DDBJ databases">
        <title>Genome sequencing for Strongylocentrotus purpuratus.</title>
        <authorList>
            <person name="Murali S."/>
            <person name="Liu Y."/>
            <person name="Vee V."/>
            <person name="English A."/>
            <person name="Wang M."/>
            <person name="Skinner E."/>
            <person name="Han Y."/>
            <person name="Muzny D.M."/>
            <person name="Worley K.C."/>
            <person name="Gibbs R.A."/>
        </authorList>
    </citation>
    <scope>NUCLEOTIDE SEQUENCE</scope>
</reference>
<dbReference type="Pfam" id="PF01124">
    <property type="entry name" value="MAPEG"/>
    <property type="match status" value="1"/>
</dbReference>
<feature type="transmembrane region" description="Helical" evidence="5">
    <location>
        <begin position="14"/>
        <end position="32"/>
    </location>
</feature>
<keyword evidence="7" id="KW-1185">Reference proteome</keyword>
<dbReference type="InterPro" id="IPR050997">
    <property type="entry name" value="MAPEG"/>
</dbReference>
<dbReference type="GO" id="GO:0005635">
    <property type="term" value="C:nuclear envelope"/>
    <property type="evidence" value="ECO:0000318"/>
    <property type="project" value="GO_Central"/>
</dbReference>
<accession>A0A7M7PF09</accession>
<dbReference type="InterPro" id="IPR001129">
    <property type="entry name" value="Membr-assoc_MAPEG"/>
</dbReference>
<evidence type="ECO:0008006" key="8">
    <source>
        <dbReference type="Google" id="ProtNLM"/>
    </source>
</evidence>
<dbReference type="RefSeq" id="XP_030850178.1">
    <property type="nucleotide sequence ID" value="XM_030994318.1"/>
</dbReference>
<dbReference type="InParanoid" id="A0A7M7PF09"/>
<reference evidence="6" key="2">
    <citation type="submission" date="2021-01" db="UniProtKB">
        <authorList>
            <consortium name="EnsemblMetazoa"/>
        </authorList>
    </citation>
    <scope>IDENTIFICATION</scope>
</reference>
<name>A0A7M7PF09_STRPU</name>
<dbReference type="OrthoDB" id="410651at2759"/>
<dbReference type="GO" id="GO:0004602">
    <property type="term" value="F:glutathione peroxidase activity"/>
    <property type="evidence" value="ECO:0000318"/>
    <property type="project" value="GO_Central"/>
</dbReference>
<dbReference type="GO" id="GO:0005783">
    <property type="term" value="C:endoplasmic reticulum"/>
    <property type="evidence" value="ECO:0000318"/>
    <property type="project" value="GO_Central"/>
</dbReference>
<dbReference type="EnsemblMetazoa" id="XM_030994318">
    <property type="protein sequence ID" value="XP_030850178"/>
    <property type="gene ID" value="LOC105443894"/>
</dbReference>
<dbReference type="SUPFAM" id="SSF161084">
    <property type="entry name" value="MAPEG domain-like"/>
    <property type="match status" value="1"/>
</dbReference>
<evidence type="ECO:0000256" key="2">
    <source>
        <dbReference type="ARBA" id="ARBA00022692"/>
    </source>
</evidence>
<comment type="subcellular location">
    <subcellularLocation>
        <location evidence="1">Membrane</location>
        <topology evidence="1">Multi-pass membrane protein</topology>
    </subcellularLocation>
</comment>
<dbReference type="PANTHER" id="PTHR10250">
    <property type="entry name" value="MICROSOMAL GLUTATHIONE S-TRANSFERASE"/>
    <property type="match status" value="1"/>
</dbReference>
<dbReference type="GO" id="GO:0004364">
    <property type="term" value="F:glutathione transferase activity"/>
    <property type="evidence" value="ECO:0000318"/>
    <property type="project" value="GO_Central"/>
</dbReference>
<dbReference type="Gene3D" id="1.20.120.550">
    <property type="entry name" value="Membrane associated eicosanoid/glutathione metabolism-like domain"/>
    <property type="match status" value="1"/>
</dbReference>
<evidence type="ECO:0000313" key="7">
    <source>
        <dbReference type="Proteomes" id="UP000007110"/>
    </source>
</evidence>
<keyword evidence="2 5" id="KW-0812">Transmembrane</keyword>
<dbReference type="AlphaFoldDB" id="A0A7M7PF09"/>
<evidence type="ECO:0000256" key="3">
    <source>
        <dbReference type="ARBA" id="ARBA00022989"/>
    </source>
</evidence>
<evidence type="ECO:0000256" key="1">
    <source>
        <dbReference type="ARBA" id="ARBA00004141"/>
    </source>
</evidence>
<protein>
    <recommendedName>
        <fullName evidence="8">Microsomal glutathione S-transferase 3</fullName>
    </recommendedName>
</protein>
<organism evidence="6 7">
    <name type="scientific">Strongylocentrotus purpuratus</name>
    <name type="common">Purple sea urchin</name>
    <dbReference type="NCBI Taxonomy" id="7668"/>
    <lineage>
        <taxon>Eukaryota</taxon>
        <taxon>Metazoa</taxon>
        <taxon>Echinodermata</taxon>
        <taxon>Eleutherozoa</taxon>
        <taxon>Echinozoa</taxon>
        <taxon>Echinoidea</taxon>
        <taxon>Euechinoidea</taxon>
        <taxon>Echinacea</taxon>
        <taxon>Camarodonta</taxon>
        <taxon>Echinidea</taxon>
        <taxon>Strongylocentrotidae</taxon>
        <taxon>Strongylocentrotus</taxon>
    </lineage>
</organism>
<keyword evidence="3 5" id="KW-1133">Transmembrane helix</keyword>
<dbReference type="GeneID" id="105443894"/>
<dbReference type="GO" id="GO:0016020">
    <property type="term" value="C:membrane"/>
    <property type="evidence" value="ECO:0007669"/>
    <property type="project" value="UniProtKB-SubCell"/>
</dbReference>
<dbReference type="OMA" id="IYCIARY"/>
<dbReference type="KEGG" id="spu:105443894"/>
<evidence type="ECO:0000256" key="4">
    <source>
        <dbReference type="ARBA" id="ARBA00023136"/>
    </source>
</evidence>
<dbReference type="InterPro" id="IPR023352">
    <property type="entry name" value="MAPEG-like_dom_sf"/>
</dbReference>
<keyword evidence="4 5" id="KW-0472">Membrane</keyword>
<dbReference type="PANTHER" id="PTHR10250:SF19">
    <property type="entry name" value="MICROSOMAL GLUTATHIONE S-TRANSFERASE 3B"/>
    <property type="match status" value="1"/>
</dbReference>
<evidence type="ECO:0000256" key="5">
    <source>
        <dbReference type="SAM" id="Phobius"/>
    </source>
</evidence>